<dbReference type="Gene3D" id="1.10.10.10">
    <property type="entry name" value="Winged helix-like DNA-binding domain superfamily/Winged helix DNA-binding domain"/>
    <property type="match status" value="1"/>
</dbReference>
<protein>
    <submittedName>
        <fullName evidence="1">Uncharacterized protein</fullName>
    </submittedName>
</protein>
<reference evidence="1 2" key="1">
    <citation type="journal article" date="2019" name="Int. J. Syst. Evol. Microbiol.">
        <title>The Global Catalogue of Microorganisms (GCM) 10K type strain sequencing project: providing services to taxonomists for standard genome sequencing and annotation.</title>
        <authorList>
            <consortium name="The Broad Institute Genomics Platform"/>
            <consortium name="The Broad Institute Genome Sequencing Center for Infectious Disease"/>
            <person name="Wu L."/>
            <person name="Ma J."/>
        </authorList>
    </citation>
    <scope>NUCLEOTIDE SEQUENCE [LARGE SCALE GENOMIC DNA]</scope>
    <source>
        <strain evidence="1 2">JCM 1405</strain>
    </source>
</reference>
<comment type="caution">
    <text evidence="1">The sequence shown here is derived from an EMBL/GenBank/DDBJ whole genome shotgun (WGS) entry which is preliminary data.</text>
</comment>
<evidence type="ECO:0000313" key="2">
    <source>
        <dbReference type="Proteomes" id="UP001500339"/>
    </source>
</evidence>
<evidence type="ECO:0000313" key="1">
    <source>
        <dbReference type="EMBL" id="GAA0717777.1"/>
    </source>
</evidence>
<organism evidence="1 2">
    <name type="scientific">Clostridium malenominatum</name>
    <dbReference type="NCBI Taxonomy" id="1539"/>
    <lineage>
        <taxon>Bacteria</taxon>
        <taxon>Bacillati</taxon>
        <taxon>Bacillota</taxon>
        <taxon>Clostridia</taxon>
        <taxon>Eubacteriales</taxon>
        <taxon>Clostridiaceae</taxon>
        <taxon>Clostridium</taxon>
    </lineage>
</organism>
<keyword evidence="2" id="KW-1185">Reference proteome</keyword>
<accession>A0ABN1INR6</accession>
<gene>
    <name evidence="1" type="ORF">GCM10008905_03710</name>
</gene>
<proteinExistence type="predicted"/>
<dbReference type="EMBL" id="BAAACF010000001">
    <property type="protein sequence ID" value="GAA0717777.1"/>
    <property type="molecule type" value="Genomic_DNA"/>
</dbReference>
<dbReference type="InterPro" id="IPR036388">
    <property type="entry name" value="WH-like_DNA-bd_sf"/>
</dbReference>
<name>A0ABN1INR6_9CLOT</name>
<sequence length="94" mass="10996">MDVEKTVTVLSDVNEYNLLDCLKRAYTKSMSSTEIDCSWQFVNKRADKLIEKALIEIDDSKSNKKRYYRITRKPRNLIFTRENIAEESVAATLE</sequence>
<dbReference type="RefSeq" id="WP_343765902.1">
    <property type="nucleotide sequence ID" value="NZ_BAAACF010000001.1"/>
</dbReference>
<dbReference type="Proteomes" id="UP001500339">
    <property type="component" value="Unassembled WGS sequence"/>
</dbReference>